<evidence type="ECO:0000313" key="2">
    <source>
        <dbReference type="Proteomes" id="UP001184833"/>
    </source>
</evidence>
<name>A0ACC6J3I2_9FLAO</name>
<evidence type="ECO:0000313" key="1">
    <source>
        <dbReference type="EMBL" id="MDR6457425.1"/>
    </source>
</evidence>
<sequence length="110" mass="13230">MIKIIMKQPNYKKIYTDMIKMNFPDKLEVCAYILDKTKITSMDIITIQEKLFGIQNNFTEQSSKRFRSYDKSTILTILDYQKEHRINNSELARHFKLSRNTVSKWKKLFV</sequence>
<protein>
    <submittedName>
        <fullName evidence="1">Uncharacterized protein</fullName>
    </submittedName>
</protein>
<keyword evidence="2" id="KW-1185">Reference proteome</keyword>
<dbReference type="Proteomes" id="UP001184833">
    <property type="component" value="Unassembled WGS sequence"/>
</dbReference>
<dbReference type="EMBL" id="JAVDQX010000001">
    <property type="protein sequence ID" value="MDR6457425.1"/>
    <property type="molecule type" value="Genomic_DNA"/>
</dbReference>
<comment type="caution">
    <text evidence="1">The sequence shown here is derived from an EMBL/GenBank/DDBJ whole genome shotgun (WGS) entry which is preliminary data.</text>
</comment>
<accession>A0ACC6J3I2</accession>
<reference evidence="1" key="1">
    <citation type="submission" date="2023-07" db="EMBL/GenBank/DDBJ databases">
        <title>Sorghum-associated microbial communities from plants grown in Nebraska, USA.</title>
        <authorList>
            <person name="Schachtman D."/>
        </authorList>
    </citation>
    <scope>NUCLEOTIDE SEQUENCE</scope>
    <source>
        <strain evidence="1">DS2329</strain>
    </source>
</reference>
<gene>
    <name evidence="1" type="ORF">J2786_000518</name>
</gene>
<proteinExistence type="predicted"/>
<organism evidence="1 2">
    <name type="scientific">Chryseobacterium vietnamense</name>
    <dbReference type="NCBI Taxonomy" id="866785"/>
    <lineage>
        <taxon>Bacteria</taxon>
        <taxon>Pseudomonadati</taxon>
        <taxon>Bacteroidota</taxon>
        <taxon>Flavobacteriia</taxon>
        <taxon>Flavobacteriales</taxon>
        <taxon>Weeksellaceae</taxon>
        <taxon>Chryseobacterium group</taxon>
        <taxon>Chryseobacterium</taxon>
    </lineage>
</organism>